<name>A0A517Y1C9_9BACT</name>
<sequence length="271" mass="28808" precursor="true">MLQPFRPAAVVAVFLAAAGALRSADDVPFVARHDKSEQRYVVVTPKGFDPKRANTAVVALHGHGSDRWQFVTQDRGECKGTRDVAAAHGFLLVCPDYRAKTSWMGPAAEADVLQILDELKAKYGVRRVVVAGGSMGGTAALAFAALHPDRVAGCVSLNGTANVVEYEGFGDAIAAAYGGTRKERPEVYRSRSAELHADRLTMPVAMTTGGKDAVVPPASCLRLAEKLKALGRPVTLIHRPDGGHATTYADTVEALTAVIDRLPKGENRPGR</sequence>
<keyword evidence="4" id="KW-0012">Acyltransferase</keyword>
<accession>A0A517Y1C9</accession>
<evidence type="ECO:0000256" key="2">
    <source>
        <dbReference type="SAM" id="SignalP"/>
    </source>
</evidence>
<dbReference type="EC" id="2.3.1.31" evidence="4"/>
<dbReference type="PANTHER" id="PTHR43037">
    <property type="entry name" value="UNNAMED PRODUCT-RELATED"/>
    <property type="match status" value="1"/>
</dbReference>
<gene>
    <name evidence="4" type="primary">metX_2</name>
    <name evidence="4" type="ORF">ETAA1_55080</name>
</gene>
<feature type="domain" description="Peptidase S9 prolyl oligopeptidase catalytic" evidence="3">
    <location>
        <begin position="110"/>
        <end position="249"/>
    </location>
</feature>
<keyword evidence="4" id="KW-0808">Transferase</keyword>
<keyword evidence="1 2" id="KW-0732">Signal</keyword>
<protein>
    <submittedName>
        <fullName evidence="4">Homoserine O-acetyltransferase</fullName>
        <ecNumber evidence="4">2.3.1.31</ecNumber>
    </submittedName>
</protein>
<dbReference type="SUPFAM" id="SSF53474">
    <property type="entry name" value="alpha/beta-Hydrolases"/>
    <property type="match status" value="1"/>
</dbReference>
<feature type="signal peptide" evidence="2">
    <location>
        <begin position="1"/>
        <end position="23"/>
    </location>
</feature>
<dbReference type="GO" id="GO:0004414">
    <property type="term" value="F:homoserine O-acetyltransferase activity"/>
    <property type="evidence" value="ECO:0007669"/>
    <property type="project" value="UniProtKB-EC"/>
</dbReference>
<dbReference type="RefSeq" id="WP_202920437.1">
    <property type="nucleotide sequence ID" value="NZ_CP036273.1"/>
</dbReference>
<dbReference type="InterPro" id="IPR050955">
    <property type="entry name" value="Plant_Biomass_Hydrol_Est"/>
</dbReference>
<keyword evidence="5" id="KW-1185">Reference proteome</keyword>
<proteinExistence type="predicted"/>
<evidence type="ECO:0000313" key="4">
    <source>
        <dbReference type="EMBL" id="QDU23508.1"/>
    </source>
</evidence>
<dbReference type="Gene3D" id="3.40.50.1820">
    <property type="entry name" value="alpha/beta hydrolase"/>
    <property type="match status" value="1"/>
</dbReference>
<evidence type="ECO:0000256" key="1">
    <source>
        <dbReference type="ARBA" id="ARBA00022729"/>
    </source>
</evidence>
<dbReference type="KEGG" id="uli:ETAA1_55080"/>
<dbReference type="GO" id="GO:0006508">
    <property type="term" value="P:proteolysis"/>
    <property type="evidence" value="ECO:0007669"/>
    <property type="project" value="InterPro"/>
</dbReference>
<evidence type="ECO:0000259" key="3">
    <source>
        <dbReference type="Pfam" id="PF00326"/>
    </source>
</evidence>
<dbReference type="AlphaFoldDB" id="A0A517Y1C9"/>
<dbReference type="InterPro" id="IPR001375">
    <property type="entry name" value="Peptidase_S9_cat"/>
</dbReference>
<dbReference type="GO" id="GO:0008236">
    <property type="term" value="F:serine-type peptidase activity"/>
    <property type="evidence" value="ECO:0007669"/>
    <property type="project" value="InterPro"/>
</dbReference>
<dbReference type="Pfam" id="PF00326">
    <property type="entry name" value="Peptidase_S9"/>
    <property type="match status" value="1"/>
</dbReference>
<dbReference type="InterPro" id="IPR029058">
    <property type="entry name" value="AB_hydrolase_fold"/>
</dbReference>
<dbReference type="Proteomes" id="UP000319576">
    <property type="component" value="Chromosome"/>
</dbReference>
<dbReference type="EMBL" id="CP036273">
    <property type="protein sequence ID" value="QDU23508.1"/>
    <property type="molecule type" value="Genomic_DNA"/>
</dbReference>
<reference evidence="4 5" key="1">
    <citation type="submission" date="2019-02" db="EMBL/GenBank/DDBJ databases">
        <title>Deep-cultivation of Planctomycetes and their phenomic and genomic characterization uncovers novel biology.</title>
        <authorList>
            <person name="Wiegand S."/>
            <person name="Jogler M."/>
            <person name="Boedeker C."/>
            <person name="Pinto D."/>
            <person name="Vollmers J."/>
            <person name="Rivas-Marin E."/>
            <person name="Kohn T."/>
            <person name="Peeters S.H."/>
            <person name="Heuer A."/>
            <person name="Rast P."/>
            <person name="Oberbeckmann S."/>
            <person name="Bunk B."/>
            <person name="Jeske O."/>
            <person name="Meyerdierks A."/>
            <person name="Storesund J.E."/>
            <person name="Kallscheuer N."/>
            <person name="Luecker S."/>
            <person name="Lage O.M."/>
            <person name="Pohl T."/>
            <person name="Merkel B.J."/>
            <person name="Hornburger P."/>
            <person name="Mueller R.-W."/>
            <person name="Bruemmer F."/>
            <person name="Labrenz M."/>
            <person name="Spormann A.M."/>
            <person name="Op den Camp H."/>
            <person name="Overmann J."/>
            <person name="Amann R."/>
            <person name="Jetten M.S.M."/>
            <person name="Mascher T."/>
            <person name="Medema M.H."/>
            <person name="Devos D.P."/>
            <person name="Kaster A.-K."/>
            <person name="Ovreas L."/>
            <person name="Rohde M."/>
            <person name="Galperin M.Y."/>
            <person name="Jogler C."/>
        </authorList>
    </citation>
    <scope>NUCLEOTIDE SEQUENCE [LARGE SCALE GENOMIC DNA]</scope>
    <source>
        <strain evidence="4 5">ETA_A1</strain>
    </source>
</reference>
<dbReference type="PANTHER" id="PTHR43037:SF4">
    <property type="entry name" value="PEPTIDASE S9 PROLYL OLIGOPEPTIDASE CATALYTIC DOMAIN-CONTAINING PROTEIN"/>
    <property type="match status" value="1"/>
</dbReference>
<evidence type="ECO:0000313" key="5">
    <source>
        <dbReference type="Proteomes" id="UP000319576"/>
    </source>
</evidence>
<organism evidence="4 5">
    <name type="scientific">Urbifossiella limnaea</name>
    <dbReference type="NCBI Taxonomy" id="2528023"/>
    <lineage>
        <taxon>Bacteria</taxon>
        <taxon>Pseudomonadati</taxon>
        <taxon>Planctomycetota</taxon>
        <taxon>Planctomycetia</taxon>
        <taxon>Gemmatales</taxon>
        <taxon>Gemmataceae</taxon>
        <taxon>Urbifossiella</taxon>
    </lineage>
</organism>
<feature type="chain" id="PRO_5022045613" evidence="2">
    <location>
        <begin position="24"/>
        <end position="271"/>
    </location>
</feature>